<sequence length="90" mass="10217">MMKGCNTPFDIRILLTCFFDKVIVVVGTSVIAVHNKKQHIPFDIPIIIAINRTNLCFCIGIRIIGNCFVNDIFLIMVADGHCHRRGFDIR</sequence>
<name>A0A645EGL7_9ZZZZ</name>
<keyword evidence="1" id="KW-1133">Transmembrane helix</keyword>
<comment type="caution">
    <text evidence="2">The sequence shown here is derived from an EMBL/GenBank/DDBJ whole genome shotgun (WGS) entry which is preliminary data.</text>
</comment>
<keyword evidence="1" id="KW-0812">Transmembrane</keyword>
<gene>
    <name evidence="2" type="ORF">SDC9_147782</name>
</gene>
<feature type="transmembrane region" description="Helical" evidence="1">
    <location>
        <begin position="12"/>
        <end position="33"/>
    </location>
</feature>
<reference evidence="2" key="1">
    <citation type="submission" date="2019-08" db="EMBL/GenBank/DDBJ databases">
        <authorList>
            <person name="Kucharzyk K."/>
            <person name="Murdoch R.W."/>
            <person name="Higgins S."/>
            <person name="Loffler F."/>
        </authorList>
    </citation>
    <scope>NUCLEOTIDE SEQUENCE</scope>
</reference>
<keyword evidence="1" id="KW-0472">Membrane</keyword>
<dbReference type="EMBL" id="VSSQ01046621">
    <property type="protein sequence ID" value="MPN00586.1"/>
    <property type="molecule type" value="Genomic_DNA"/>
</dbReference>
<proteinExistence type="predicted"/>
<evidence type="ECO:0000313" key="2">
    <source>
        <dbReference type="EMBL" id="MPN00586.1"/>
    </source>
</evidence>
<protein>
    <submittedName>
        <fullName evidence="2">Uncharacterized protein</fullName>
    </submittedName>
</protein>
<accession>A0A645EGL7</accession>
<evidence type="ECO:0000256" key="1">
    <source>
        <dbReference type="SAM" id="Phobius"/>
    </source>
</evidence>
<organism evidence="2">
    <name type="scientific">bioreactor metagenome</name>
    <dbReference type="NCBI Taxonomy" id="1076179"/>
    <lineage>
        <taxon>unclassified sequences</taxon>
        <taxon>metagenomes</taxon>
        <taxon>ecological metagenomes</taxon>
    </lineage>
</organism>
<dbReference type="AlphaFoldDB" id="A0A645EGL7"/>